<dbReference type="SMART" id="SM00809">
    <property type="entry name" value="Alpha_adaptinC2"/>
    <property type="match status" value="1"/>
</dbReference>
<dbReference type="PANTHER" id="PTHR22780">
    <property type="entry name" value="ADAPTIN, ALPHA/GAMMA/EPSILON"/>
    <property type="match status" value="1"/>
</dbReference>
<dbReference type="SUPFAM" id="SSF48371">
    <property type="entry name" value="ARM repeat"/>
    <property type="match status" value="1"/>
</dbReference>
<evidence type="ECO:0000256" key="6">
    <source>
        <dbReference type="ARBA" id="ARBA00023136"/>
    </source>
</evidence>
<organism evidence="10 11">
    <name type="scientific">Eremothecium gossypii (strain ATCC 10895 / CBS 109.51 / FGSC 9923 / NRRL Y-1056)</name>
    <name type="common">Yeast</name>
    <name type="synonym">Ashbya gossypii</name>
    <dbReference type="NCBI Taxonomy" id="284811"/>
    <lineage>
        <taxon>Eukaryota</taxon>
        <taxon>Fungi</taxon>
        <taxon>Dikarya</taxon>
        <taxon>Ascomycota</taxon>
        <taxon>Saccharomycotina</taxon>
        <taxon>Saccharomycetes</taxon>
        <taxon>Saccharomycetales</taxon>
        <taxon>Saccharomycetaceae</taxon>
        <taxon>Eremothecium</taxon>
    </lineage>
</organism>
<dbReference type="GO" id="GO:0005829">
    <property type="term" value="C:cytosol"/>
    <property type="evidence" value="ECO:0007669"/>
    <property type="project" value="GOC"/>
</dbReference>
<evidence type="ECO:0000313" key="11">
    <source>
        <dbReference type="Proteomes" id="UP000000591"/>
    </source>
</evidence>
<dbReference type="KEGG" id="ago:AGOS_ADR064C"/>
<dbReference type="Proteomes" id="UP000000591">
    <property type="component" value="Chromosome IV"/>
</dbReference>
<dbReference type="InParanoid" id="Q75A55"/>
<feature type="domain" description="Clathrin adaptor alpha/beta/gamma-adaptin appendage Ig-like subdomain" evidence="9">
    <location>
        <begin position="682"/>
        <end position="788"/>
    </location>
</feature>
<keyword evidence="11" id="KW-1185">Reference proteome</keyword>
<dbReference type="eggNOG" id="KOG1062">
    <property type="taxonomic scope" value="Eukaryota"/>
</dbReference>
<dbReference type="HOGENOM" id="CLU_003824_0_1_1"/>
<sequence>MGSLRTFIKDVRSAKTLADERSIITKESAKIRTKLKDDHLSLSKRRKNIHKLLYLYVLGEKTHFAQVECINLIASDDFENKRLGYLAAMLLLDEKQELLTLLTNVLNSDLCHPTKYVVSLALCALGTLASVELARDLHPDVERILQTSQDPYLFKKALQCAAKMVARDSFLASIFYPYVRRALSHELSTHGVLFGALQLLQSIMAVEDLSDIDDQNKIVDAVAGAVPDLLSKLQLLNTPSFTPEYDAVGVADPFLQVELLYTLRRIFEKVPDNVSRYSGKLVSVLSSLCSHAEQSKNGTNAILYEAVRTIFALKLEHKLRIQAIDILAIFLTSKDINNKYVALNMLTQVVSTEPQAVQTRRKFISKCLFDPDASIRRRALELTFAIIEDSNMKDTVEELVAFLTSSDGEDRDLIVYTVEHLLNIFGMREVADERWKLTVLIRILKVIGQHMTVEIISEILVMLNNISDVATKKEIGLQLVQFSLDKEQNNISEDNIGWKLIIVWVIGEYAELMLGEPGVTDISLTNYLSSLNSFYSDDHKLIGYILTAALKLSLKIHDPACFERLRQLIKSHDRDTDLILQTKAVHYGILFSQPANIKKAFLEPMPLIVTTIRNSGPSATNATRKPSLPDPIGDLLSDIPQTQSLPAVAVKSVNTKQGDLLTDIFKSSSPPPVQKVPTPTATVTVPAGATEMHHSNLVQVFGSVVSSANGKAEVELFFKAKSRITQLHVLVAVAKTQQLTLGALTNTNMNPGDITCQSLQVVGTGALKLRVKLEASGGVTEQFDHKFNAIL</sequence>
<dbReference type="InterPro" id="IPR050840">
    <property type="entry name" value="Adaptor_Complx_Large_Subunit"/>
</dbReference>
<evidence type="ECO:0000256" key="8">
    <source>
        <dbReference type="PIRNR" id="PIRNR037094"/>
    </source>
</evidence>
<evidence type="ECO:0000259" key="9">
    <source>
        <dbReference type="SMART" id="SM00809"/>
    </source>
</evidence>
<dbReference type="GO" id="GO:0030121">
    <property type="term" value="C:AP-1 adaptor complex"/>
    <property type="evidence" value="ECO:0000318"/>
    <property type="project" value="GO_Central"/>
</dbReference>
<dbReference type="GeneID" id="4620309"/>
<dbReference type="GO" id="GO:0099638">
    <property type="term" value="P:endosome to plasma membrane protein transport"/>
    <property type="evidence" value="ECO:0007669"/>
    <property type="project" value="EnsemblFungi"/>
</dbReference>
<dbReference type="InterPro" id="IPR011989">
    <property type="entry name" value="ARM-like"/>
</dbReference>
<dbReference type="InterPro" id="IPR002553">
    <property type="entry name" value="Clathrin/coatomer_adapt-like_N"/>
</dbReference>
<keyword evidence="7 8" id="KW-0968">Cytoplasmic vesicle</keyword>
<proteinExistence type="inferred from homology"/>
<dbReference type="Gene3D" id="1.25.10.10">
    <property type="entry name" value="Leucine-rich Repeat Variant"/>
    <property type="match status" value="1"/>
</dbReference>
<comment type="subcellular location">
    <subcellularLocation>
        <location evidence="1">Cytoplasmic vesicle membrane</location>
    </subcellularLocation>
    <subcellularLocation>
        <location evidence="2">Golgi apparatus</location>
    </subcellularLocation>
</comment>
<dbReference type="STRING" id="284811.Q75A55"/>
<accession>Q75A55</accession>
<keyword evidence="5 8" id="KW-0333">Golgi apparatus</keyword>
<dbReference type="OMA" id="AICAMRI"/>
<reference evidence="11" key="2">
    <citation type="journal article" date="2013" name="G3 (Bethesda)">
        <title>Genomes of Ashbya fungi isolated from insects reveal four mating-type loci, numerous translocations, lack of transposons, and distinct gene duplications.</title>
        <authorList>
            <person name="Dietrich F.S."/>
            <person name="Voegeli S."/>
            <person name="Kuo S."/>
            <person name="Philippsen P."/>
        </authorList>
    </citation>
    <scope>GENOME REANNOTATION</scope>
    <source>
        <strain evidence="11">ATCC 10895 / CBS 109.51 / FGSC 9923 / NRRL Y-1056</strain>
    </source>
</reference>
<dbReference type="RefSeq" id="NP_984160.2">
    <property type="nucleotide sequence ID" value="NM_209513.2"/>
</dbReference>
<evidence type="ECO:0000313" key="10">
    <source>
        <dbReference type="EMBL" id="AAS51984.2"/>
    </source>
</evidence>
<dbReference type="Gene3D" id="2.60.40.1230">
    <property type="match status" value="1"/>
</dbReference>
<dbReference type="InterPro" id="IPR008152">
    <property type="entry name" value="Clathrin_a/b/g-adaptin_app_Ig"/>
</dbReference>
<evidence type="ECO:0000256" key="5">
    <source>
        <dbReference type="ARBA" id="ARBA00023034"/>
    </source>
</evidence>
<dbReference type="InterPro" id="IPR017107">
    <property type="entry name" value="AP1_complex_gsu"/>
</dbReference>
<gene>
    <name evidence="10" type="ORF">AGOS_ADR064C</name>
</gene>
<comment type="similarity">
    <text evidence="8">Belongs to the adaptor complexes large subunit family.</text>
</comment>
<dbReference type="Pfam" id="PF02883">
    <property type="entry name" value="Alpha_adaptinC2"/>
    <property type="match status" value="1"/>
</dbReference>
<dbReference type="InterPro" id="IPR013041">
    <property type="entry name" value="Clathrin_app_Ig-like_sf"/>
</dbReference>
<keyword evidence="3 8" id="KW-0813">Transport</keyword>
<dbReference type="AlphaFoldDB" id="Q75A55"/>
<dbReference type="GO" id="GO:0048203">
    <property type="term" value="P:vesicle targeting, trans-Golgi to endosome"/>
    <property type="evidence" value="ECO:0007669"/>
    <property type="project" value="EnsemblFungi"/>
</dbReference>
<dbReference type="OrthoDB" id="28053at2759"/>
<keyword evidence="4 8" id="KW-0653">Protein transport</keyword>
<dbReference type="PIRSF" id="PIRSF037094">
    <property type="entry name" value="AP1_complex_gamma"/>
    <property type="match status" value="1"/>
</dbReference>
<keyword evidence="6 8" id="KW-0472">Membrane</keyword>
<evidence type="ECO:0000256" key="7">
    <source>
        <dbReference type="ARBA" id="ARBA00023329"/>
    </source>
</evidence>
<dbReference type="GO" id="GO:0035615">
    <property type="term" value="F:clathrin adaptor activity"/>
    <property type="evidence" value="ECO:0000318"/>
    <property type="project" value="GO_Central"/>
</dbReference>
<dbReference type="GO" id="GO:0006896">
    <property type="term" value="P:Golgi to vacuole transport"/>
    <property type="evidence" value="ECO:0000318"/>
    <property type="project" value="GO_Central"/>
</dbReference>
<evidence type="ECO:0000256" key="2">
    <source>
        <dbReference type="ARBA" id="ARBA00004555"/>
    </source>
</evidence>
<dbReference type="GO" id="GO:0030276">
    <property type="term" value="F:clathrin binding"/>
    <property type="evidence" value="ECO:0007669"/>
    <property type="project" value="EnsemblFungi"/>
</dbReference>
<dbReference type="EMBL" id="AE016817">
    <property type="protein sequence ID" value="AAS51984.2"/>
    <property type="molecule type" value="Genomic_DNA"/>
</dbReference>
<name>Q75A55_EREGS</name>
<dbReference type="Pfam" id="PF01602">
    <property type="entry name" value="Adaptin_N"/>
    <property type="match status" value="1"/>
</dbReference>
<evidence type="ECO:0000256" key="4">
    <source>
        <dbReference type="ARBA" id="ARBA00022927"/>
    </source>
</evidence>
<protein>
    <recommendedName>
        <fullName evidence="8">AP-1 complex subunit gamma</fullName>
    </recommendedName>
</protein>
<dbReference type="SUPFAM" id="SSF49348">
    <property type="entry name" value="Clathrin adaptor appendage domain"/>
    <property type="match status" value="1"/>
</dbReference>
<dbReference type="InterPro" id="IPR016024">
    <property type="entry name" value="ARM-type_fold"/>
</dbReference>
<dbReference type="FunCoup" id="Q75A55">
    <property type="interactions" value="692"/>
</dbReference>
<reference evidence="10 11" key="1">
    <citation type="journal article" date="2004" name="Science">
        <title>The Ashbya gossypii genome as a tool for mapping the ancient Saccharomyces cerevisiae genome.</title>
        <authorList>
            <person name="Dietrich F.S."/>
            <person name="Voegeli S."/>
            <person name="Brachat S."/>
            <person name="Lerch A."/>
            <person name="Gates K."/>
            <person name="Steiner S."/>
            <person name="Mohr C."/>
            <person name="Pohlmann R."/>
            <person name="Luedi P."/>
            <person name="Choi S."/>
            <person name="Wing R.A."/>
            <person name="Flavier A."/>
            <person name="Gaffney T.D."/>
            <person name="Philippsen P."/>
        </authorList>
    </citation>
    <scope>NUCLEOTIDE SEQUENCE [LARGE SCALE GENOMIC DNA]</scope>
    <source>
        <strain evidence="11">ATCC 10895 / CBS 109.51 / FGSC 9923 / NRRL Y-1056</strain>
    </source>
</reference>
<dbReference type="GO" id="GO:0042147">
    <property type="term" value="P:retrograde transport, endosome to Golgi"/>
    <property type="evidence" value="ECO:0007669"/>
    <property type="project" value="EnsemblFungi"/>
</dbReference>
<dbReference type="GO" id="GO:0005768">
    <property type="term" value="C:endosome"/>
    <property type="evidence" value="ECO:0007669"/>
    <property type="project" value="EnsemblFungi"/>
</dbReference>
<evidence type="ECO:0000256" key="3">
    <source>
        <dbReference type="ARBA" id="ARBA00022448"/>
    </source>
</evidence>
<evidence type="ECO:0000256" key="1">
    <source>
        <dbReference type="ARBA" id="ARBA00004156"/>
    </source>
</evidence>